<keyword evidence="5" id="KW-0378">Hydrolase</keyword>
<reference evidence="5 6" key="1">
    <citation type="journal article" date="2021" name="Int. J. Syst. Evol. Microbiol.">
        <title>Faecalibacter bovis sp. nov., isolated from cow faeces.</title>
        <authorList>
            <person name="Li F."/>
            <person name="Zhao W."/>
            <person name="Hong Q."/>
            <person name="Shao Q."/>
            <person name="Song J."/>
            <person name="Yang S."/>
        </authorList>
    </citation>
    <scope>NUCLEOTIDE SEQUENCE [LARGE SCALE GENOMIC DNA]</scope>
    <source>
        <strain evidence="5 6">ZY171143</strain>
    </source>
</reference>
<dbReference type="EC" id="3.1.21.-" evidence="5"/>
<dbReference type="Pfam" id="PF01420">
    <property type="entry name" value="Methylase_S"/>
    <property type="match status" value="2"/>
</dbReference>
<dbReference type="InterPro" id="IPR000055">
    <property type="entry name" value="Restrct_endonuc_typeI_TRD"/>
</dbReference>
<feature type="domain" description="Type I restriction modification DNA specificity" evidence="4">
    <location>
        <begin position="200"/>
        <end position="372"/>
    </location>
</feature>
<evidence type="ECO:0000313" key="6">
    <source>
        <dbReference type="Proteomes" id="UP000672011"/>
    </source>
</evidence>
<keyword evidence="6" id="KW-1185">Reference proteome</keyword>
<evidence type="ECO:0000313" key="5">
    <source>
        <dbReference type="EMBL" id="QTV04848.1"/>
    </source>
</evidence>
<accession>A0ABX7XAC9</accession>
<gene>
    <name evidence="5" type="ORF">J9309_08560</name>
</gene>
<comment type="similarity">
    <text evidence="1">Belongs to the type-I restriction system S methylase family.</text>
</comment>
<organism evidence="5 6">
    <name type="scientific">Faecalibacter bovis</name>
    <dbReference type="NCBI Taxonomy" id="2898187"/>
    <lineage>
        <taxon>Bacteria</taxon>
        <taxon>Pseudomonadati</taxon>
        <taxon>Bacteroidota</taxon>
        <taxon>Flavobacteriia</taxon>
        <taxon>Flavobacteriales</taxon>
        <taxon>Weeksellaceae</taxon>
        <taxon>Faecalibacter</taxon>
    </lineage>
</organism>
<dbReference type="GO" id="GO:0004519">
    <property type="term" value="F:endonuclease activity"/>
    <property type="evidence" value="ECO:0007669"/>
    <property type="project" value="UniProtKB-KW"/>
</dbReference>
<evidence type="ECO:0000256" key="2">
    <source>
        <dbReference type="ARBA" id="ARBA00022747"/>
    </source>
</evidence>
<keyword evidence="2" id="KW-0680">Restriction system</keyword>
<protein>
    <submittedName>
        <fullName evidence="5">Restriction endonuclease subunit S</fullName>
        <ecNumber evidence="5">3.1.21.-</ecNumber>
    </submittedName>
</protein>
<proteinExistence type="inferred from homology"/>
<sequence length="399" mass="44788">MRTGWELKPLKEVGKIVSGATPKSKVAEYWDGGISWITPKDLGTLGGQKYILETSRKITELGLSSCSAQLMPKGSVIMSSRAPIGHLGIATNDICTNQGCKSIVPNEVMNSEYIYYYLLNSKEALNKLGTGAVFPELSGKMFGDFLIPVPPLKEQQQIVEKLDQAFEFIDQAKANIEQNIINAKELFQSKLDEVFSQKGDGWITEKLKNIGNVQTGNTPNTKDKENYGDYIEFIKPGHFTKGGNLVCKDSFLSEKGKKIARIISPNSVLMVCIGATIGKLGYSTREVCCNQQINTITPYDNVDYLYLYYFLSNTNFIAQIHSLGKSSQATLPIINKSKWENLEISYPKDMKIQKALSERFKKLYRESEDLHNIYQQKLGNLEELRKSILEKAFRGELTN</sequence>
<feature type="domain" description="Type I restriction modification DNA specificity" evidence="4">
    <location>
        <begin position="4"/>
        <end position="177"/>
    </location>
</feature>
<evidence type="ECO:0000256" key="1">
    <source>
        <dbReference type="ARBA" id="ARBA00010923"/>
    </source>
</evidence>
<dbReference type="InterPro" id="IPR052021">
    <property type="entry name" value="Type-I_RS_S_subunit"/>
</dbReference>
<dbReference type="Proteomes" id="UP000672011">
    <property type="component" value="Chromosome"/>
</dbReference>
<dbReference type="PANTHER" id="PTHR30408">
    <property type="entry name" value="TYPE-1 RESTRICTION ENZYME ECOKI SPECIFICITY PROTEIN"/>
    <property type="match status" value="1"/>
</dbReference>
<keyword evidence="3" id="KW-0238">DNA-binding</keyword>
<dbReference type="CDD" id="cd17273">
    <property type="entry name" value="RMtype1_S_EcoJA69PI-TRD1-CR1_like"/>
    <property type="match status" value="1"/>
</dbReference>
<evidence type="ECO:0000259" key="4">
    <source>
        <dbReference type="Pfam" id="PF01420"/>
    </source>
</evidence>
<dbReference type="GO" id="GO:0016787">
    <property type="term" value="F:hydrolase activity"/>
    <property type="evidence" value="ECO:0007669"/>
    <property type="project" value="UniProtKB-KW"/>
</dbReference>
<dbReference type="PANTHER" id="PTHR30408:SF12">
    <property type="entry name" value="TYPE I RESTRICTION ENZYME MJAVIII SPECIFICITY SUBUNIT"/>
    <property type="match status" value="1"/>
</dbReference>
<name>A0ABX7XAC9_9FLAO</name>
<dbReference type="EMBL" id="CP072842">
    <property type="protein sequence ID" value="QTV04848.1"/>
    <property type="molecule type" value="Genomic_DNA"/>
</dbReference>
<reference evidence="6" key="2">
    <citation type="submission" date="2021-04" db="EMBL/GenBank/DDBJ databases">
        <title>Taxonomy of Flavobacteriaceae bacterium ZY171143.</title>
        <authorList>
            <person name="Li F."/>
        </authorList>
    </citation>
    <scope>NUCLEOTIDE SEQUENCE [LARGE SCALE GENOMIC DNA]</scope>
    <source>
        <strain evidence="6">ZY171143</strain>
    </source>
</reference>
<dbReference type="InterPro" id="IPR044946">
    <property type="entry name" value="Restrct_endonuc_typeI_TRD_sf"/>
</dbReference>
<keyword evidence="5" id="KW-0540">Nuclease</keyword>
<dbReference type="RefSeq" id="WP_230475469.1">
    <property type="nucleotide sequence ID" value="NZ_CP072842.1"/>
</dbReference>
<dbReference type="CDD" id="cd17293">
    <property type="entry name" value="RMtype1_S_Ppo21ORF8840P_TRD1-CR1_like"/>
    <property type="match status" value="1"/>
</dbReference>
<dbReference type="Gene3D" id="3.90.220.20">
    <property type="entry name" value="DNA methylase specificity domains"/>
    <property type="match status" value="2"/>
</dbReference>
<keyword evidence="5" id="KW-0255">Endonuclease</keyword>
<evidence type="ECO:0000256" key="3">
    <source>
        <dbReference type="ARBA" id="ARBA00023125"/>
    </source>
</evidence>
<dbReference type="SUPFAM" id="SSF116734">
    <property type="entry name" value="DNA methylase specificity domain"/>
    <property type="match status" value="2"/>
</dbReference>